<feature type="region of interest" description="Disordered" evidence="1">
    <location>
        <begin position="247"/>
        <end position="293"/>
    </location>
</feature>
<dbReference type="Proteomes" id="UP000244855">
    <property type="component" value="Unassembled WGS sequence"/>
</dbReference>
<accession>A0A2V1DAC0</accession>
<gene>
    <name evidence="2" type="ORF">DM02DRAFT_660496</name>
</gene>
<feature type="region of interest" description="Disordered" evidence="1">
    <location>
        <begin position="165"/>
        <end position="193"/>
    </location>
</feature>
<evidence type="ECO:0000256" key="1">
    <source>
        <dbReference type="SAM" id="MobiDB-lite"/>
    </source>
</evidence>
<feature type="compositionally biased region" description="Low complexity" evidence="1">
    <location>
        <begin position="40"/>
        <end position="50"/>
    </location>
</feature>
<feature type="region of interest" description="Disordered" evidence="1">
    <location>
        <begin position="1"/>
        <end position="61"/>
    </location>
</feature>
<dbReference type="EMBL" id="KZ805510">
    <property type="protein sequence ID" value="PVH95040.1"/>
    <property type="molecule type" value="Genomic_DNA"/>
</dbReference>
<feature type="compositionally biased region" description="Polar residues" evidence="1">
    <location>
        <begin position="7"/>
        <end position="22"/>
    </location>
</feature>
<dbReference type="AlphaFoldDB" id="A0A2V1DAC0"/>
<evidence type="ECO:0000313" key="2">
    <source>
        <dbReference type="EMBL" id="PVH95040.1"/>
    </source>
</evidence>
<dbReference type="OrthoDB" id="10686358at2759"/>
<evidence type="ECO:0000313" key="3">
    <source>
        <dbReference type="Proteomes" id="UP000244855"/>
    </source>
</evidence>
<name>A0A2V1DAC0_9PLEO</name>
<proteinExistence type="predicted"/>
<keyword evidence="3" id="KW-1185">Reference proteome</keyword>
<feature type="compositionally biased region" description="Pro residues" evidence="1">
    <location>
        <begin position="51"/>
        <end position="61"/>
    </location>
</feature>
<feature type="compositionally biased region" description="Polar residues" evidence="1">
    <location>
        <begin position="257"/>
        <end position="267"/>
    </location>
</feature>
<reference evidence="2 3" key="1">
    <citation type="journal article" date="2018" name="Sci. Rep.">
        <title>Comparative genomics provides insights into the lifestyle and reveals functional heterogeneity of dark septate endophytic fungi.</title>
        <authorList>
            <person name="Knapp D.G."/>
            <person name="Nemeth J.B."/>
            <person name="Barry K."/>
            <person name="Hainaut M."/>
            <person name="Henrissat B."/>
            <person name="Johnson J."/>
            <person name="Kuo A."/>
            <person name="Lim J.H.P."/>
            <person name="Lipzen A."/>
            <person name="Nolan M."/>
            <person name="Ohm R.A."/>
            <person name="Tamas L."/>
            <person name="Grigoriev I.V."/>
            <person name="Spatafora J.W."/>
            <person name="Nagy L.G."/>
            <person name="Kovacs G.M."/>
        </authorList>
    </citation>
    <scope>NUCLEOTIDE SEQUENCE [LARGE SCALE GENOMIC DNA]</scope>
    <source>
        <strain evidence="2 3">DSE2036</strain>
    </source>
</reference>
<sequence>MFEPQRSPMSKQSLPPLQTTISPIPEHSPMENFPIPYNRTSKTTTSSLPSPVSPTRPPPPSPLFTQSLTDLHSPSPLEYFYNMPLNACTLDFATTWGFASHQLVSVAIFRLQSEGLVREGKPWKVGELCVFELLGVGEVLEARDAGKSKRTRETRETGLGITLGTKSEEDEGSQNVKTEASPTVRKEQRTKRTCNAEDATPLLVQGPDPLRSSIVPDLGAQSGMVSAAIRENQAVMKARLEKQSLNQIRKRKRKRSNILSEQGTTKAETGGMSEAQQRNDSPHESFAGWTQPQQQIYLEPIKTKANGTSIQYSISR</sequence>
<protein>
    <submittedName>
        <fullName evidence="2">Uncharacterized protein</fullName>
    </submittedName>
</protein>
<organism evidence="2 3">
    <name type="scientific">Periconia macrospinosa</name>
    <dbReference type="NCBI Taxonomy" id="97972"/>
    <lineage>
        <taxon>Eukaryota</taxon>
        <taxon>Fungi</taxon>
        <taxon>Dikarya</taxon>
        <taxon>Ascomycota</taxon>
        <taxon>Pezizomycotina</taxon>
        <taxon>Dothideomycetes</taxon>
        <taxon>Pleosporomycetidae</taxon>
        <taxon>Pleosporales</taxon>
        <taxon>Massarineae</taxon>
        <taxon>Periconiaceae</taxon>
        <taxon>Periconia</taxon>
    </lineage>
</organism>